<proteinExistence type="predicted"/>
<comment type="caution">
    <text evidence="1">The sequence shown here is derived from an EMBL/GenBank/DDBJ whole genome shotgun (WGS) entry which is preliminary data.</text>
</comment>
<name>V6YZK1_STRAG</name>
<gene>
    <name evidence="1" type="ORF">SAG0136_02430</name>
</gene>
<sequence length="38" mass="4252">MVFHQSKITSTKQELGPSPSSCFMIAINTSTQHIWMIA</sequence>
<dbReference type="AlphaFoldDB" id="V6YZK1"/>
<dbReference type="Proteomes" id="UP000018482">
    <property type="component" value="Unassembled WGS sequence"/>
</dbReference>
<reference evidence="1 2" key="1">
    <citation type="submission" date="2013-05" db="EMBL/GenBank/DDBJ databases">
        <authorList>
            <person name="Richards V.P."/>
            <person name="Durkin S.A.S."/>
            <person name="Kim M."/>
            <person name="Pavinski Bitar P.D."/>
            <person name="Stanhope M.J."/>
            <person name="Town C.D."/>
            <person name="Venter J.C."/>
        </authorList>
    </citation>
    <scope>NUCLEOTIDE SEQUENCE [LARGE SCALE GENOMIC DNA]</scope>
    <source>
        <strain evidence="1 2">LMG 14747</strain>
    </source>
</reference>
<evidence type="ECO:0000313" key="2">
    <source>
        <dbReference type="Proteomes" id="UP000018482"/>
    </source>
</evidence>
<evidence type="ECO:0000313" key="1">
    <source>
        <dbReference type="EMBL" id="ESV54135.1"/>
    </source>
</evidence>
<protein>
    <submittedName>
        <fullName evidence="1">Uncharacterized protein</fullName>
    </submittedName>
</protein>
<dbReference type="EMBL" id="ANQC01000036">
    <property type="protein sequence ID" value="ESV54135.1"/>
    <property type="molecule type" value="Genomic_DNA"/>
</dbReference>
<organism evidence="1 2">
    <name type="scientific">Streptococcus agalactiae LMG 14747</name>
    <dbReference type="NCBI Taxonomy" id="1154860"/>
    <lineage>
        <taxon>Bacteria</taxon>
        <taxon>Bacillati</taxon>
        <taxon>Bacillota</taxon>
        <taxon>Bacilli</taxon>
        <taxon>Lactobacillales</taxon>
        <taxon>Streptococcaceae</taxon>
        <taxon>Streptococcus</taxon>
    </lineage>
</organism>
<accession>V6YZK1</accession>